<gene>
    <name evidence="1" type="ORF">SCP_0200760</name>
</gene>
<evidence type="ECO:0000313" key="1">
    <source>
        <dbReference type="EMBL" id="GBE78879.1"/>
    </source>
</evidence>
<dbReference type="OrthoDB" id="3262734at2759"/>
<protein>
    <submittedName>
        <fullName evidence="1">Uncharacterized protein</fullName>
    </submittedName>
</protein>
<dbReference type="EMBL" id="BFAD01000002">
    <property type="protein sequence ID" value="GBE78879.1"/>
    <property type="molecule type" value="Genomic_DNA"/>
</dbReference>
<dbReference type="InParanoid" id="A0A401G9Q7"/>
<keyword evidence="2" id="KW-1185">Reference proteome</keyword>
<sequence length="127" mass="14414">MIFVIGGYFLTHEQLSTFGARRGLDIPNGEAYILNSHLLSRGIRSCTAVPVALPQKDSAEPIVVGTLITTHQREDRAERFRDCIRFVENDDDLKIKRWLQRHGVSEPVFETVPDPFGKFNEDGVMQD</sequence>
<dbReference type="Proteomes" id="UP000287166">
    <property type="component" value="Unassembled WGS sequence"/>
</dbReference>
<dbReference type="AlphaFoldDB" id="A0A401G9Q7"/>
<dbReference type="RefSeq" id="XP_027609792.1">
    <property type="nucleotide sequence ID" value="XM_027753991.1"/>
</dbReference>
<comment type="caution">
    <text evidence="1">The sequence shown here is derived from an EMBL/GenBank/DDBJ whole genome shotgun (WGS) entry which is preliminary data.</text>
</comment>
<reference evidence="1 2" key="1">
    <citation type="journal article" date="2018" name="Sci. Rep.">
        <title>Genome sequence of the cauliflower mushroom Sparassis crispa (Hanabiratake) and its association with beneficial usage.</title>
        <authorList>
            <person name="Kiyama R."/>
            <person name="Furutani Y."/>
            <person name="Kawaguchi K."/>
            <person name="Nakanishi T."/>
        </authorList>
    </citation>
    <scope>NUCLEOTIDE SEQUENCE [LARGE SCALE GENOMIC DNA]</scope>
</reference>
<evidence type="ECO:0000313" key="2">
    <source>
        <dbReference type="Proteomes" id="UP000287166"/>
    </source>
</evidence>
<name>A0A401G9Q7_9APHY</name>
<dbReference type="GeneID" id="38775796"/>
<proteinExistence type="predicted"/>
<organism evidence="1 2">
    <name type="scientific">Sparassis crispa</name>
    <dbReference type="NCBI Taxonomy" id="139825"/>
    <lineage>
        <taxon>Eukaryota</taxon>
        <taxon>Fungi</taxon>
        <taxon>Dikarya</taxon>
        <taxon>Basidiomycota</taxon>
        <taxon>Agaricomycotina</taxon>
        <taxon>Agaricomycetes</taxon>
        <taxon>Polyporales</taxon>
        <taxon>Sparassidaceae</taxon>
        <taxon>Sparassis</taxon>
    </lineage>
</organism>
<accession>A0A401G9Q7</accession>